<dbReference type="PANTHER" id="PTHR31306">
    <property type="entry name" value="ALPHA-1,6-MANNOSYLTRANSFERASE MNN11-RELATED"/>
    <property type="match status" value="1"/>
</dbReference>
<comment type="similarity">
    <text evidence="1">Belongs to the glycosyltransferase 34 family.</text>
</comment>
<dbReference type="PANTHER" id="PTHR31306:SF3">
    <property type="entry name" value="NUCLEOTIDE-DIPHOSPHO-SUGAR TRANSFERASE DOMAIN-CONTAINING PROTEIN"/>
    <property type="match status" value="1"/>
</dbReference>
<evidence type="ECO:0000256" key="4">
    <source>
        <dbReference type="SAM" id="Phobius"/>
    </source>
</evidence>
<keyword evidence="4" id="KW-1133">Transmembrane helix</keyword>
<keyword evidence="4" id="KW-0812">Transmembrane</keyword>
<organism evidence="5 6">
    <name type="scientific">Massarina eburnea CBS 473.64</name>
    <dbReference type="NCBI Taxonomy" id="1395130"/>
    <lineage>
        <taxon>Eukaryota</taxon>
        <taxon>Fungi</taxon>
        <taxon>Dikarya</taxon>
        <taxon>Ascomycota</taxon>
        <taxon>Pezizomycotina</taxon>
        <taxon>Dothideomycetes</taxon>
        <taxon>Pleosporomycetidae</taxon>
        <taxon>Pleosporales</taxon>
        <taxon>Massarineae</taxon>
        <taxon>Massarinaceae</taxon>
        <taxon>Massarina</taxon>
    </lineage>
</organism>
<feature type="transmembrane region" description="Helical" evidence="4">
    <location>
        <begin position="6"/>
        <end position="27"/>
    </location>
</feature>
<dbReference type="GO" id="GO:0006487">
    <property type="term" value="P:protein N-linked glycosylation"/>
    <property type="evidence" value="ECO:0007669"/>
    <property type="project" value="TreeGrafter"/>
</dbReference>
<gene>
    <name evidence="5" type="ORF">P280DRAFT_147453</name>
</gene>
<evidence type="ECO:0000313" key="5">
    <source>
        <dbReference type="EMBL" id="KAF2636677.1"/>
    </source>
</evidence>
<evidence type="ECO:0008006" key="7">
    <source>
        <dbReference type="Google" id="ProtNLM"/>
    </source>
</evidence>
<evidence type="ECO:0000256" key="3">
    <source>
        <dbReference type="ARBA" id="ARBA00022679"/>
    </source>
</evidence>
<keyword evidence="3" id="KW-0808">Transferase</keyword>
<dbReference type="InterPro" id="IPR029044">
    <property type="entry name" value="Nucleotide-diphossugar_trans"/>
</dbReference>
<proteinExistence type="inferred from homology"/>
<accession>A0A6A6RNC2</accession>
<dbReference type="AlphaFoldDB" id="A0A6A6RNC2"/>
<dbReference type="InterPro" id="IPR008630">
    <property type="entry name" value="Glyco_trans_34"/>
</dbReference>
<dbReference type="GO" id="GO:0000139">
    <property type="term" value="C:Golgi membrane"/>
    <property type="evidence" value="ECO:0007669"/>
    <property type="project" value="TreeGrafter"/>
</dbReference>
<reference evidence="5" key="1">
    <citation type="journal article" date="2020" name="Stud. Mycol.">
        <title>101 Dothideomycetes genomes: a test case for predicting lifestyles and emergence of pathogens.</title>
        <authorList>
            <person name="Haridas S."/>
            <person name="Albert R."/>
            <person name="Binder M."/>
            <person name="Bloem J."/>
            <person name="Labutti K."/>
            <person name="Salamov A."/>
            <person name="Andreopoulos B."/>
            <person name="Baker S."/>
            <person name="Barry K."/>
            <person name="Bills G."/>
            <person name="Bluhm B."/>
            <person name="Cannon C."/>
            <person name="Castanera R."/>
            <person name="Culley D."/>
            <person name="Daum C."/>
            <person name="Ezra D."/>
            <person name="Gonzalez J."/>
            <person name="Henrissat B."/>
            <person name="Kuo A."/>
            <person name="Liang C."/>
            <person name="Lipzen A."/>
            <person name="Lutzoni F."/>
            <person name="Magnuson J."/>
            <person name="Mondo S."/>
            <person name="Nolan M."/>
            <person name="Ohm R."/>
            <person name="Pangilinan J."/>
            <person name="Park H.-J."/>
            <person name="Ramirez L."/>
            <person name="Alfaro M."/>
            <person name="Sun H."/>
            <person name="Tritt A."/>
            <person name="Yoshinaga Y."/>
            <person name="Zwiers L.-H."/>
            <person name="Turgeon B."/>
            <person name="Goodwin S."/>
            <person name="Spatafora J."/>
            <person name="Crous P."/>
            <person name="Grigoriev I."/>
        </authorList>
    </citation>
    <scope>NUCLEOTIDE SEQUENCE</scope>
    <source>
        <strain evidence="5">CBS 473.64</strain>
    </source>
</reference>
<evidence type="ECO:0000256" key="2">
    <source>
        <dbReference type="ARBA" id="ARBA00022676"/>
    </source>
</evidence>
<evidence type="ECO:0000256" key="1">
    <source>
        <dbReference type="ARBA" id="ARBA00005664"/>
    </source>
</evidence>
<keyword evidence="6" id="KW-1185">Reference proteome</keyword>
<evidence type="ECO:0000313" key="6">
    <source>
        <dbReference type="Proteomes" id="UP000799753"/>
    </source>
</evidence>
<name>A0A6A6RNC2_9PLEO</name>
<dbReference type="Pfam" id="PF05637">
    <property type="entry name" value="Glyco_transf_34"/>
    <property type="match status" value="1"/>
</dbReference>
<sequence>MPPITYNRIVGAGIGSFMIFVFFFGTFHHSSRESFKQLTEAAQSSASQRLCSPDSPVFSASRGFQPAVSSLFETIKHSLTAPDYTDAYGETFKLEHDTVWREPLGSNVLIIDMDTRSPDGKNEVLGPNKLNWETATGKEGGGMLSASFMNHFLYAQIHGYDYKFFKAESLEPEGLHNTWIKPFVMGRFLQDYQFVVFVDADATIQHLEVPLEWLFNRWGIGRNTSVAMPIDTMQILDGNKNASCDSKGRVTLNTGFVVAQSLPLTFEMMEAWKTCPDENRYKGCGHWKKNWSHEQRAFSEYIRYDFNPDGTNIVEIPCDDAMGYPGLHEKAPHIISDCHGQFVRHHTVDKAMTKNSTDIAMLQAITQTMQSTLKYNRNSFMIDEKKSKSIF</sequence>
<dbReference type="GO" id="GO:0016757">
    <property type="term" value="F:glycosyltransferase activity"/>
    <property type="evidence" value="ECO:0007669"/>
    <property type="project" value="UniProtKB-KW"/>
</dbReference>
<dbReference type="EMBL" id="MU006797">
    <property type="protein sequence ID" value="KAF2636677.1"/>
    <property type="molecule type" value="Genomic_DNA"/>
</dbReference>
<protein>
    <recommendedName>
        <fullName evidence="7">Nucleotide-diphospho-sugar transferase domain-containing protein</fullName>
    </recommendedName>
</protein>
<dbReference type="Proteomes" id="UP000799753">
    <property type="component" value="Unassembled WGS sequence"/>
</dbReference>
<keyword evidence="2" id="KW-0328">Glycosyltransferase</keyword>
<dbReference type="OrthoDB" id="3763672at2759"/>
<dbReference type="Gene3D" id="3.90.550.10">
    <property type="entry name" value="Spore Coat Polysaccharide Biosynthesis Protein SpsA, Chain A"/>
    <property type="match status" value="1"/>
</dbReference>
<keyword evidence="4" id="KW-0472">Membrane</keyword>